<evidence type="ECO:0000256" key="3">
    <source>
        <dbReference type="SAM" id="Coils"/>
    </source>
</evidence>
<dbReference type="Proteomes" id="UP001174136">
    <property type="component" value="Unassembled WGS sequence"/>
</dbReference>
<protein>
    <recommendedName>
        <fullName evidence="2">Cohesin subunit SA</fullName>
    </recommendedName>
    <alternativeName>
        <fullName evidence="2">SCC3 homolog</fullName>
    </alternativeName>
    <alternativeName>
        <fullName evidence="2">Stromal antigen</fullName>
    </alternativeName>
</protein>
<comment type="subcellular location">
    <subcellularLocation>
        <location evidence="2">Nucleus</location>
    </subcellularLocation>
    <subcellularLocation>
        <location evidence="2">Chromosome</location>
    </subcellularLocation>
    <subcellularLocation>
        <location evidence="2">Chromosome</location>
        <location evidence="2">Centromere</location>
    </subcellularLocation>
</comment>
<evidence type="ECO:0000313" key="6">
    <source>
        <dbReference type="EMBL" id="KAK0147688.1"/>
    </source>
</evidence>
<feature type="region of interest" description="Disordered" evidence="4">
    <location>
        <begin position="38"/>
        <end position="127"/>
    </location>
</feature>
<dbReference type="InterPro" id="IPR016024">
    <property type="entry name" value="ARM-type_fold"/>
</dbReference>
<feature type="compositionally biased region" description="Polar residues" evidence="4">
    <location>
        <begin position="1120"/>
        <end position="1133"/>
    </location>
</feature>
<dbReference type="InterPro" id="IPR013721">
    <property type="entry name" value="STAG"/>
</dbReference>
<feature type="coiled-coil region" evidence="3">
    <location>
        <begin position="306"/>
        <end position="336"/>
    </location>
</feature>
<dbReference type="InterPro" id="IPR020839">
    <property type="entry name" value="SCD"/>
</dbReference>
<dbReference type="GO" id="GO:0008278">
    <property type="term" value="C:cohesin complex"/>
    <property type="evidence" value="ECO:0007669"/>
    <property type="project" value="UniProtKB-UniRule"/>
</dbReference>
<keyword evidence="2" id="KW-0539">Nucleus</keyword>
<organism evidence="6 7">
    <name type="scientific">Merluccius polli</name>
    <name type="common">Benguela hake</name>
    <name type="synonym">Merluccius cadenati</name>
    <dbReference type="NCBI Taxonomy" id="89951"/>
    <lineage>
        <taxon>Eukaryota</taxon>
        <taxon>Metazoa</taxon>
        <taxon>Chordata</taxon>
        <taxon>Craniata</taxon>
        <taxon>Vertebrata</taxon>
        <taxon>Euteleostomi</taxon>
        <taxon>Actinopterygii</taxon>
        <taxon>Neopterygii</taxon>
        <taxon>Teleostei</taxon>
        <taxon>Neoteleostei</taxon>
        <taxon>Acanthomorphata</taxon>
        <taxon>Zeiogadaria</taxon>
        <taxon>Gadariae</taxon>
        <taxon>Gadiformes</taxon>
        <taxon>Gadoidei</taxon>
        <taxon>Merlucciidae</taxon>
        <taxon>Merluccius</taxon>
    </lineage>
</organism>
<dbReference type="SUPFAM" id="SSF48371">
    <property type="entry name" value="ARM repeat"/>
    <property type="match status" value="1"/>
</dbReference>
<dbReference type="EMBL" id="JAOPHQ010002287">
    <property type="protein sequence ID" value="KAK0147688.1"/>
    <property type="molecule type" value="Genomic_DNA"/>
</dbReference>
<feature type="region of interest" description="Disordered" evidence="4">
    <location>
        <begin position="1094"/>
        <end position="1133"/>
    </location>
</feature>
<gene>
    <name evidence="6" type="primary">STAG1_0</name>
    <name evidence="6" type="ORF">N1851_012849</name>
</gene>
<dbReference type="PANTHER" id="PTHR11199:SF10">
    <property type="entry name" value="COHESIN SUBUNIT SA"/>
    <property type="match status" value="1"/>
</dbReference>
<keyword evidence="2" id="KW-0132">Cell division</keyword>
<dbReference type="GO" id="GO:0003682">
    <property type="term" value="F:chromatin binding"/>
    <property type="evidence" value="ECO:0007669"/>
    <property type="project" value="TreeGrafter"/>
</dbReference>
<dbReference type="InterPro" id="IPR039662">
    <property type="entry name" value="Cohesin_Scc3/SA"/>
</dbReference>
<comment type="function">
    <text evidence="2">Component of cohesin complex, a complex required for the cohesion of sister chromatids after DNA replication. The cohesin complex apparently forms a large proteinaceous ring within which sister chromatids can be trapped. At anaphase, the complex is cleaved and dissociates from chromatin, allowing sister chromatids to segregate.</text>
</comment>
<evidence type="ECO:0000313" key="7">
    <source>
        <dbReference type="Proteomes" id="UP001174136"/>
    </source>
</evidence>
<keyword evidence="2" id="KW-0131">Cell cycle</keyword>
<keyword evidence="7" id="KW-1185">Reference proteome</keyword>
<sequence length="1222" mass="136886">MDRVVRSGLLDPPAQTGAGGWEDLRVLKTIIPTNIPITNMESVRESDNDSLGEMESSITDPDSEFEAQFESRRQRKRPVPVPSLVPPKRSRRHVPAPPTSSPGPSRGTPGQASPPGPARSGKQAHQGIRAEDIYEAIRSGKSATVTIVDEWIDSYKQDREAGLLVLINFVTQCCGCKGVVTREMFDKMQNAEIISTLTKEFKEESAHYPLNSPGPQWKRFQTGLCQLVRVLVVSCQNSLLYDDYLFNSLLALLTGLSDSQVRAFRHTSTLLAMKLVSAVVEVGVLVSTRLQTCRRRYEAERSKTPQDRATQKLEELQAVIQELVEHREEVTSLINATVRGVFVHRYRDRVPDIRAVCIQELGLWLRSDPENFLNDGYLKYLGWTMYDKQGVVRLQCVRALQALYQERDFLGRLEFFTSRFKERMLTMVFDKEPDVAVEVVNLLLFIQQHSDEGLQEEECSHVYSLVFASHRGLATAAGRFLYNKLNTVVSSEKQSEVISPRVVFFNVLIIFFLQSECHDHGAYLVDSLWGVAGVELRDWETMTSLLLQECEQAQGLSYQEEGALLELMLCTIRQAAQATPPVGRVQGKRVLNMKDKKMQIQDKRRISSHLIPLLPQLLAKYSADVDKVSLLLQVPLYFDLETYSSARRLEKYLDLLLIQVCSIVEKHSDDGVLDACARLAYTLCSDTYTFSTRADRAFSQLLDLLAECFNSYCAEVLQGTADEDDVYSASIALKRIAAFSSARDLKGCELFEPCVQLLKSGVESTILEKELMVPALKCVSFQLMWDKVTVLSSTPTKAEVLRLKKALRSFCNVSQRCLTSDQAEIRDQAFVMLCDLLLVYSASSVRSQPTLQALALPPSNALRSEMAAFLVDYIFTDPQDEPSDEDEEEEEKGKMAALQHKRNLLAGYCKLVIYGVLDLSAATDVFKHYYKYYKDFGDIIKETLSKSRQISPVQSAKTVCLCLQQLFLEVVSTGSSREELGGIRDLAKKLALSFGIDLFRIRKPLVSLHTDGVRFAFRASEEERAQTPNLAFLEILSEFSFKLIRQDRTQLAAFLKAECPTAALHWPPVRMYQRSLEGGSLARPRVEQQEVLEEGVMADMSRSLPSHTITSMAKRRKTNQQDSPSSTNEGAWLDSSSIHSNLSMPVLTSTVVGGLGGTRPTATASEEEEGSVRSAPLSEDEFSSGRPQIRKVRSTARRQASSSLPSPGPQQPPQDLEGHLTL</sequence>
<name>A0AA47MVW7_MERPO</name>
<comment type="subunit">
    <text evidence="2">Part of the cohesin complex which is composed of a heterodimer between a SMC1 protein (SMC1A or SMC1B) and SMC3, which are attached via their hinge domain, and RAD21 which link them at their heads, and one STAG protein.</text>
</comment>
<dbReference type="PANTHER" id="PTHR11199">
    <property type="entry name" value="STROMAL ANTIGEN"/>
    <property type="match status" value="1"/>
</dbReference>
<dbReference type="GO" id="GO:0007059">
    <property type="term" value="P:chromosome segregation"/>
    <property type="evidence" value="ECO:0007669"/>
    <property type="project" value="UniProtKB-KW"/>
</dbReference>
<dbReference type="Pfam" id="PF08514">
    <property type="entry name" value="STAG"/>
    <property type="match status" value="1"/>
</dbReference>
<dbReference type="AlphaFoldDB" id="A0AA47MVW7"/>
<evidence type="ECO:0000259" key="5">
    <source>
        <dbReference type="PROSITE" id="PS51425"/>
    </source>
</evidence>
<dbReference type="GO" id="GO:0000775">
    <property type="term" value="C:chromosome, centromeric region"/>
    <property type="evidence" value="ECO:0007669"/>
    <property type="project" value="UniProtKB-SubCell"/>
</dbReference>
<accession>A0AA47MVW7</accession>
<dbReference type="InterPro" id="IPR056396">
    <property type="entry name" value="HEAT_SCC3-SA"/>
</dbReference>
<proteinExistence type="inferred from homology"/>
<evidence type="ECO:0000256" key="2">
    <source>
        <dbReference type="RuleBase" id="RU369063"/>
    </source>
</evidence>
<feature type="region of interest" description="Disordered" evidence="4">
    <location>
        <begin position="1149"/>
        <end position="1222"/>
    </location>
</feature>
<comment type="caution">
    <text evidence="6">The sequence shown here is derived from an EMBL/GenBank/DDBJ whole genome shotgun (WGS) entry which is preliminary data.</text>
</comment>
<dbReference type="Pfam" id="PF21581">
    <property type="entry name" value="SCD"/>
    <property type="match status" value="1"/>
</dbReference>
<dbReference type="GO" id="GO:0007062">
    <property type="term" value="P:sister chromatid cohesion"/>
    <property type="evidence" value="ECO:0007669"/>
    <property type="project" value="UniProtKB-UniRule"/>
</dbReference>
<dbReference type="GO" id="GO:0005634">
    <property type="term" value="C:nucleus"/>
    <property type="evidence" value="ECO:0007669"/>
    <property type="project" value="UniProtKB-SubCell"/>
</dbReference>
<evidence type="ECO:0000256" key="4">
    <source>
        <dbReference type="SAM" id="MobiDB-lite"/>
    </source>
</evidence>
<reference evidence="6" key="1">
    <citation type="journal article" date="2023" name="Front. Mar. Sci.">
        <title>A new Merluccius polli reference genome to investigate the effects of global change in West African waters.</title>
        <authorList>
            <person name="Mateo J.L."/>
            <person name="Blanco-Fernandez C."/>
            <person name="Garcia-Vazquez E."/>
            <person name="Machado-Schiaffino G."/>
        </authorList>
    </citation>
    <scope>NUCLEOTIDE SEQUENCE</scope>
    <source>
        <strain evidence="6">C29</strain>
        <tissue evidence="6">Fin</tissue>
    </source>
</reference>
<keyword evidence="2" id="KW-0158">Chromosome</keyword>
<dbReference type="PROSITE" id="PS51425">
    <property type="entry name" value="SCD"/>
    <property type="match status" value="1"/>
</dbReference>
<feature type="domain" description="SCD" evidence="5">
    <location>
        <begin position="342"/>
        <end position="427"/>
    </location>
</feature>
<evidence type="ECO:0000256" key="1">
    <source>
        <dbReference type="ARBA" id="ARBA00005486"/>
    </source>
</evidence>
<comment type="similarity">
    <text evidence="1 2">Belongs to the SCC3 family.</text>
</comment>
<dbReference type="GO" id="GO:0051301">
    <property type="term" value="P:cell division"/>
    <property type="evidence" value="ECO:0007669"/>
    <property type="project" value="UniProtKB-UniRule"/>
</dbReference>
<dbReference type="Pfam" id="PF24571">
    <property type="entry name" value="HEAT_SCC3-SA"/>
    <property type="match status" value="1"/>
</dbReference>
<keyword evidence="2" id="KW-0159">Chromosome partition</keyword>
<dbReference type="GO" id="GO:0000785">
    <property type="term" value="C:chromatin"/>
    <property type="evidence" value="ECO:0007669"/>
    <property type="project" value="UniProtKB-UniRule"/>
</dbReference>
<keyword evidence="3" id="KW-0175">Coiled coil</keyword>